<dbReference type="Gramene" id="TraesROB_scaffold_130736_01G000100.1">
    <property type="protein sequence ID" value="TraesROB_scaffold_130736_01G000100.1"/>
    <property type="gene ID" value="TraesROB_scaffold_130736_01G000100"/>
</dbReference>
<evidence type="ECO:0000313" key="2">
    <source>
        <dbReference type="Proteomes" id="UP000019116"/>
    </source>
</evidence>
<dbReference type="Gramene" id="TraesCLE_scaffold_026796_01G000500.1">
    <property type="protein sequence ID" value="TraesCLE_scaffold_026796_01G000500.1"/>
    <property type="gene ID" value="TraesCLE_scaffold_026796_01G000500"/>
</dbReference>
<reference evidence="1" key="2">
    <citation type="submission" date="2018-10" db="UniProtKB">
        <authorList>
            <consortium name="EnsemblPlants"/>
        </authorList>
    </citation>
    <scope>IDENTIFICATION</scope>
</reference>
<dbReference type="Gramene" id="TraesARI3A03G01506530.1">
    <property type="protein sequence ID" value="TraesARI3A03G01506530.1"/>
    <property type="gene ID" value="TraesARI3A03G01506530"/>
</dbReference>
<dbReference type="Gramene" id="TraesSYM3A03G01508050.1">
    <property type="protein sequence ID" value="TraesSYM3A03G01508050.1"/>
    <property type="gene ID" value="TraesSYM3A03G01508050"/>
</dbReference>
<dbReference type="Gramene" id="TraesWEE_scaffold_034044_01G000500.1">
    <property type="protein sequence ID" value="TraesWEE_scaffold_034044_01G000500.1"/>
    <property type="gene ID" value="TraesWEE_scaffold_034044_01G000500"/>
</dbReference>
<dbReference type="Gramene" id="TraesKAR3A01G0412080.1">
    <property type="protein sequence ID" value="cds.TraesKAR3A01G0412080.1"/>
    <property type="gene ID" value="TraesKAR3A01G0412080"/>
</dbReference>
<dbReference type="Gramene" id="TraesNOR3A03G01506150.1">
    <property type="protein sequence ID" value="TraesNOR3A03G01506150.1"/>
    <property type="gene ID" value="TraesNOR3A03G01506150"/>
</dbReference>
<accession>A0A3B6EQP4</accession>
<dbReference type="Gramene" id="TraesCAD_scaffold_034038_01G000100.1">
    <property type="protein sequence ID" value="TraesCAD_scaffold_034038_01G000100.1"/>
    <property type="gene ID" value="TraesCAD_scaffold_034038_01G000100"/>
</dbReference>
<organism evidence="1">
    <name type="scientific">Triticum aestivum</name>
    <name type="common">Wheat</name>
    <dbReference type="NCBI Taxonomy" id="4565"/>
    <lineage>
        <taxon>Eukaryota</taxon>
        <taxon>Viridiplantae</taxon>
        <taxon>Streptophyta</taxon>
        <taxon>Embryophyta</taxon>
        <taxon>Tracheophyta</taxon>
        <taxon>Spermatophyta</taxon>
        <taxon>Magnoliopsida</taxon>
        <taxon>Liliopsida</taxon>
        <taxon>Poales</taxon>
        <taxon>Poaceae</taxon>
        <taxon>BOP clade</taxon>
        <taxon>Pooideae</taxon>
        <taxon>Triticodae</taxon>
        <taxon>Triticeae</taxon>
        <taxon>Triticinae</taxon>
        <taxon>Triticum</taxon>
    </lineage>
</organism>
<dbReference type="Proteomes" id="UP000019116">
    <property type="component" value="Chromosome 3A"/>
</dbReference>
<reference evidence="1" key="1">
    <citation type="submission" date="2018-08" db="EMBL/GenBank/DDBJ databases">
        <authorList>
            <person name="Rossello M."/>
        </authorList>
    </citation>
    <scope>NUCLEOTIDE SEQUENCE [LARGE SCALE GENOMIC DNA]</scope>
    <source>
        <strain evidence="1">cv. Chinese Spring</strain>
    </source>
</reference>
<dbReference type="Gramene" id="TraesRN3A0101010000.1">
    <property type="protein sequence ID" value="TraesRN3A0101010000.1"/>
    <property type="gene ID" value="TraesRN3A0101010000"/>
</dbReference>
<dbReference type="Gramene" id="TraesPARA_EIv1.0_0865570.1">
    <property type="protein sequence ID" value="TraesPARA_EIv1.0_0865570.1.CDS"/>
    <property type="gene ID" value="TraesPARA_EIv1.0_0865570"/>
</dbReference>
<dbReference type="AlphaFoldDB" id="A0A3B6EQP4"/>
<dbReference type="SMR" id="A0A3B6EQP4"/>
<dbReference type="OMA" id="FGCRAIM"/>
<dbReference type="STRING" id="4565.A0A3B6EQP4"/>
<dbReference type="Gramene" id="TraesLAC3A03G01428860.1">
    <property type="protein sequence ID" value="TraesLAC3A03G01428860.1"/>
    <property type="gene ID" value="TraesLAC3A03G01428860"/>
</dbReference>
<evidence type="ECO:0000313" key="1">
    <source>
        <dbReference type="EnsemblPlants" id="TraesCS3A02G426300.1"/>
    </source>
</evidence>
<dbReference type="Gramene" id="TraesCS3A03G0991600.1">
    <property type="protein sequence ID" value="TraesCS3A03G0991600.1.CDS"/>
    <property type="gene ID" value="TraesCS3A03G0991600"/>
</dbReference>
<name>A0A3B6EQP4_WHEAT</name>
<proteinExistence type="predicted"/>
<sequence length="101" mass="11938">MPQRQSQTQDATGLHAGVDNQFVMLRNSTREKIFDYMGRKPSSAIYQGRLPELARRLEEILFREFPNKNEYYNMMKGAIETHLRFAMKVLSVQTQQQQQNR</sequence>
<dbReference type="Gramene" id="TraesCS3A02G426300.1">
    <property type="protein sequence ID" value="TraesCS3A02G426300.1"/>
    <property type="gene ID" value="TraesCS3A02G426300"/>
</dbReference>
<dbReference type="EnsemblPlants" id="TraesCS3A02G426300.1">
    <property type="protein sequence ID" value="TraesCS3A02G426300.1"/>
    <property type="gene ID" value="TraesCS3A02G426300"/>
</dbReference>
<keyword evidence="2" id="KW-1185">Reference proteome</keyword>
<protein>
    <submittedName>
        <fullName evidence="1">Uncharacterized protein</fullName>
    </submittedName>
</protein>